<gene>
    <name evidence="2" type="ORF">IPO85_12110</name>
</gene>
<protein>
    <submittedName>
        <fullName evidence="2">Uncharacterized protein</fullName>
    </submittedName>
</protein>
<evidence type="ECO:0000313" key="3">
    <source>
        <dbReference type="Proteomes" id="UP000808349"/>
    </source>
</evidence>
<keyword evidence="1" id="KW-0812">Transmembrane</keyword>
<sequence>MSKTSLILFWIIWLVDILILLFGHQEFLLILFGRNSSPGTRQIGIWASLLMVMLLIIIIGLYLKNHEKGTMAIMVSSIPLLIALPYLLWLGVVLFSGKSTNWH</sequence>
<feature type="transmembrane region" description="Helical" evidence="1">
    <location>
        <begin position="6"/>
        <end position="31"/>
    </location>
</feature>
<dbReference type="AlphaFoldDB" id="A0A9D7SBM5"/>
<keyword evidence="1" id="KW-1133">Transmembrane helix</keyword>
<feature type="transmembrane region" description="Helical" evidence="1">
    <location>
        <begin position="43"/>
        <end position="63"/>
    </location>
</feature>
<evidence type="ECO:0000313" key="2">
    <source>
        <dbReference type="EMBL" id="MBK9718234.1"/>
    </source>
</evidence>
<organism evidence="2 3">
    <name type="scientific">Candidatus Defluviibacterium haderslevense</name>
    <dbReference type="NCBI Taxonomy" id="2981993"/>
    <lineage>
        <taxon>Bacteria</taxon>
        <taxon>Pseudomonadati</taxon>
        <taxon>Bacteroidota</taxon>
        <taxon>Saprospiria</taxon>
        <taxon>Saprospirales</taxon>
        <taxon>Saprospiraceae</taxon>
        <taxon>Candidatus Defluviibacterium</taxon>
    </lineage>
</organism>
<keyword evidence="1" id="KW-0472">Membrane</keyword>
<comment type="caution">
    <text evidence="2">The sequence shown here is derived from an EMBL/GenBank/DDBJ whole genome shotgun (WGS) entry which is preliminary data.</text>
</comment>
<feature type="transmembrane region" description="Helical" evidence="1">
    <location>
        <begin position="69"/>
        <end position="95"/>
    </location>
</feature>
<name>A0A9D7SBM5_9BACT</name>
<evidence type="ECO:0000256" key="1">
    <source>
        <dbReference type="SAM" id="Phobius"/>
    </source>
</evidence>
<dbReference type="EMBL" id="JADKFW010000008">
    <property type="protein sequence ID" value="MBK9718234.1"/>
    <property type="molecule type" value="Genomic_DNA"/>
</dbReference>
<reference evidence="2 3" key="1">
    <citation type="submission" date="2020-10" db="EMBL/GenBank/DDBJ databases">
        <title>Connecting structure to function with the recovery of over 1000 high-quality activated sludge metagenome-assembled genomes encoding full-length rRNA genes using long-read sequencing.</title>
        <authorList>
            <person name="Singleton C.M."/>
            <person name="Petriglieri F."/>
            <person name="Kristensen J.M."/>
            <person name="Kirkegaard R.H."/>
            <person name="Michaelsen T.Y."/>
            <person name="Andersen M.H."/>
            <person name="Karst S.M."/>
            <person name="Dueholm M.S."/>
            <person name="Nielsen P.H."/>
            <person name="Albertsen M."/>
        </authorList>
    </citation>
    <scope>NUCLEOTIDE SEQUENCE [LARGE SCALE GENOMIC DNA]</scope>
    <source>
        <strain evidence="2">Ribe_18-Q3-R11-54_BAT3C.373</strain>
    </source>
</reference>
<accession>A0A9D7SBM5</accession>
<proteinExistence type="predicted"/>
<dbReference type="Proteomes" id="UP000808349">
    <property type="component" value="Unassembled WGS sequence"/>
</dbReference>